<sequence>MPGAVGYSGPTYVAIRSRKHCSSTALSHCMDFERLLNLPELNSITKSSDERVKPIVMFSVDGGPDENPRYNKVIEVAIHHFVSHDLDAIFIFINAPVLQL</sequence>
<proteinExistence type="predicted"/>
<dbReference type="OrthoDB" id="2433005at2759"/>
<reference evidence="1 2" key="1">
    <citation type="submission" date="2016-03" db="EMBL/GenBank/DDBJ databases">
        <title>EvidentialGene: Evidence-directed Construction of Genes on Genomes.</title>
        <authorList>
            <person name="Gilbert D.G."/>
            <person name="Choi J.-H."/>
            <person name="Mockaitis K."/>
            <person name="Colbourne J."/>
            <person name="Pfrender M."/>
        </authorList>
    </citation>
    <scope>NUCLEOTIDE SEQUENCE [LARGE SCALE GENOMIC DNA]</scope>
    <source>
        <strain evidence="1 2">Xinb3</strain>
        <tissue evidence="1">Complete organism</tissue>
    </source>
</reference>
<comment type="caution">
    <text evidence="1">The sequence shown here is derived from an EMBL/GenBank/DDBJ whole genome shotgun (WGS) entry which is preliminary data.</text>
</comment>
<evidence type="ECO:0000313" key="2">
    <source>
        <dbReference type="Proteomes" id="UP000076858"/>
    </source>
</evidence>
<dbReference type="EMBL" id="LRGB01027238">
    <property type="protein sequence ID" value="KZR95775.1"/>
    <property type="molecule type" value="Genomic_DNA"/>
</dbReference>
<evidence type="ECO:0000313" key="1">
    <source>
        <dbReference type="EMBL" id="KZR95775.1"/>
    </source>
</evidence>
<feature type="non-terminal residue" evidence="1">
    <location>
        <position position="100"/>
    </location>
</feature>
<dbReference type="Proteomes" id="UP000076858">
    <property type="component" value="Unassembled WGS sequence"/>
</dbReference>
<protein>
    <submittedName>
        <fullName evidence="1">Uncharacterized protein</fullName>
    </submittedName>
</protein>
<keyword evidence="2" id="KW-1185">Reference proteome</keyword>
<dbReference type="AlphaFoldDB" id="A0A164DH78"/>
<gene>
    <name evidence="1" type="ORF">APZ42_010265</name>
</gene>
<accession>A0A164DH78</accession>
<dbReference type="PANTHER" id="PTHR46954">
    <property type="entry name" value="C2H2-TYPE DOMAIN-CONTAINING PROTEIN"/>
    <property type="match status" value="1"/>
</dbReference>
<organism evidence="1 2">
    <name type="scientific">Daphnia magna</name>
    <dbReference type="NCBI Taxonomy" id="35525"/>
    <lineage>
        <taxon>Eukaryota</taxon>
        <taxon>Metazoa</taxon>
        <taxon>Ecdysozoa</taxon>
        <taxon>Arthropoda</taxon>
        <taxon>Crustacea</taxon>
        <taxon>Branchiopoda</taxon>
        <taxon>Diplostraca</taxon>
        <taxon>Cladocera</taxon>
        <taxon>Anomopoda</taxon>
        <taxon>Daphniidae</taxon>
        <taxon>Daphnia</taxon>
    </lineage>
</organism>
<dbReference type="PANTHER" id="PTHR46954:SF1">
    <property type="entry name" value="C2H2-TYPE DOMAIN-CONTAINING PROTEIN"/>
    <property type="match status" value="1"/>
</dbReference>
<name>A0A164DH78_9CRUS</name>